<comment type="caution">
    <text evidence="5">The sequence shown here is derived from an EMBL/GenBank/DDBJ whole genome shotgun (WGS) entry which is preliminary data.</text>
</comment>
<gene>
    <name evidence="5" type="ORF">DV520_06960</name>
</gene>
<dbReference type="InterPro" id="IPR000192">
    <property type="entry name" value="Aminotrans_V_dom"/>
</dbReference>
<dbReference type="NCBIfam" id="NF003346">
    <property type="entry name" value="PRK04366.1"/>
    <property type="match status" value="1"/>
</dbReference>
<dbReference type="OrthoDB" id="9801272at2"/>
<dbReference type="GO" id="GO:0030170">
    <property type="term" value="F:pyridoxal phosphate binding"/>
    <property type="evidence" value="ECO:0007669"/>
    <property type="project" value="TreeGrafter"/>
</dbReference>
<feature type="domain" description="Aminotransferase class V" evidence="3">
    <location>
        <begin position="176"/>
        <end position="296"/>
    </location>
</feature>
<keyword evidence="2" id="KW-0663">Pyridoxal phosphate</keyword>
<proteinExistence type="predicted"/>
<dbReference type="RefSeq" id="WP_117142262.1">
    <property type="nucleotide sequence ID" value="NZ_CAKXKJ010000025.1"/>
</dbReference>
<dbReference type="GO" id="GO:0019464">
    <property type="term" value="P:glycine decarboxylation via glycine cleavage system"/>
    <property type="evidence" value="ECO:0007669"/>
    <property type="project" value="TreeGrafter"/>
</dbReference>
<evidence type="ECO:0000313" key="5">
    <source>
        <dbReference type="EMBL" id="RFT06530.1"/>
    </source>
</evidence>
<dbReference type="GO" id="GO:0005829">
    <property type="term" value="C:cytosol"/>
    <property type="evidence" value="ECO:0007669"/>
    <property type="project" value="TreeGrafter"/>
</dbReference>
<reference evidence="5 6" key="1">
    <citation type="submission" date="2018-07" db="EMBL/GenBank/DDBJ databases">
        <title>GABA Modulating Bacteria of the Human Gut Microbiota.</title>
        <authorList>
            <person name="Strandwitz P."/>
            <person name="Kim K.H."/>
            <person name="Terekhova D."/>
            <person name="Liu J.K."/>
            <person name="Sharma A."/>
            <person name="Levering J."/>
            <person name="Mcdonald D."/>
            <person name="Dietrich D."/>
            <person name="Ramadhar T.R."/>
            <person name="Lekbua A."/>
            <person name="Mroue N."/>
            <person name="Liston C."/>
            <person name="Stewart E.J."/>
            <person name="Dubin M.J."/>
            <person name="Zengler K."/>
            <person name="Knight R."/>
            <person name="Gilbert J.A."/>
            <person name="Clardy J."/>
            <person name="Lewis K."/>
        </authorList>
    </citation>
    <scope>NUCLEOTIDE SEQUENCE [LARGE SCALE GENOMIC DNA]</scope>
    <source>
        <strain evidence="5 6">KLE1738</strain>
    </source>
</reference>
<dbReference type="PANTHER" id="PTHR11773:SF1">
    <property type="entry name" value="GLYCINE DEHYDROGENASE (DECARBOXYLATING), MITOCHONDRIAL"/>
    <property type="match status" value="1"/>
</dbReference>
<dbReference type="InterPro" id="IPR049316">
    <property type="entry name" value="GDC-P_C"/>
</dbReference>
<dbReference type="PANTHER" id="PTHR11773">
    <property type="entry name" value="GLYCINE DEHYDROGENASE, DECARBOXYLATING"/>
    <property type="match status" value="1"/>
</dbReference>
<evidence type="ECO:0000256" key="1">
    <source>
        <dbReference type="ARBA" id="ARBA00003788"/>
    </source>
</evidence>
<keyword evidence="6" id="KW-1185">Reference proteome</keyword>
<sequence length="517" mass="57328">MKRDGTRDFHEARWDEPILMELGEPGQRALLLEEIEPQVAQAAGAPDDLVPQGYLRREAPELPELGQMQLLRHYLRLSQETIGADLNIDIGLGTCTMKYNPKVHESFVRDPRFSELHPYQDPSTTQGILQVLYETEQYLKAISGMDRFSLNPAGGSQGIFSNVAIIRAYHEARGEGAQRDEIITTILSHPGNAGTAAALGYKVITLYPDESGIPDLNALKAAVSPRTAALLITNPEDTGIYNEKIREFVDIVHAAGGLCVYDQANLNGLMGITRARDAGFDLCQFNLHKTFSSPHGSQGPGAGAQGCTEELAQFLPLPTVEFDGTQYYLDYNRPHSIGKLRKFYGVPAVVLRAYAYIRSLGADGLKQVSELAILNNNYLLKKLASVRGLSMPMAEGKPRLEQARLSWEKLCQETSVTTDDIDRRIVDYGFQSYFASHHPRIIPEPFTPEACETYSKADIEEYAAALQSISEEAYATPEVVKTAPHRAALATQLTGDRLDNMDTFACTWRAYQKQKNR</sequence>
<dbReference type="Gene3D" id="6.20.440.10">
    <property type="match status" value="1"/>
</dbReference>
<dbReference type="InterPro" id="IPR015424">
    <property type="entry name" value="PyrdxlP-dep_Trfase"/>
</dbReference>
<dbReference type="SUPFAM" id="SSF53383">
    <property type="entry name" value="PLP-dependent transferases"/>
    <property type="match status" value="1"/>
</dbReference>
<dbReference type="InterPro" id="IPR015421">
    <property type="entry name" value="PyrdxlP-dep_Trfase_major"/>
</dbReference>
<accession>A0A3E2B3C8</accession>
<dbReference type="GO" id="GO:0016594">
    <property type="term" value="F:glycine binding"/>
    <property type="evidence" value="ECO:0007669"/>
    <property type="project" value="TreeGrafter"/>
</dbReference>
<evidence type="ECO:0000259" key="4">
    <source>
        <dbReference type="Pfam" id="PF21478"/>
    </source>
</evidence>
<dbReference type="GO" id="GO:0005960">
    <property type="term" value="C:glycine cleavage complex"/>
    <property type="evidence" value="ECO:0007669"/>
    <property type="project" value="TreeGrafter"/>
</dbReference>
<dbReference type="GO" id="GO:0004375">
    <property type="term" value="F:glycine dehydrogenase (decarboxylating) activity"/>
    <property type="evidence" value="ECO:0007669"/>
    <property type="project" value="InterPro"/>
</dbReference>
<dbReference type="Pfam" id="PF21478">
    <property type="entry name" value="GcvP2_C"/>
    <property type="match status" value="1"/>
</dbReference>
<evidence type="ECO:0000259" key="3">
    <source>
        <dbReference type="Pfam" id="PF00266"/>
    </source>
</evidence>
<name>A0A3E2B3C8_9FIRM</name>
<dbReference type="Gene3D" id="3.40.640.10">
    <property type="entry name" value="Type I PLP-dependent aspartate aminotransferase-like (Major domain)"/>
    <property type="match status" value="1"/>
</dbReference>
<dbReference type="EMBL" id="QQRQ01000009">
    <property type="protein sequence ID" value="RFT06530.1"/>
    <property type="molecule type" value="Genomic_DNA"/>
</dbReference>
<dbReference type="AlphaFoldDB" id="A0A3E2B3C8"/>
<organism evidence="5 6">
    <name type="scientific">Evtepia gabavorous</name>
    <dbReference type="NCBI Taxonomy" id="2211183"/>
    <lineage>
        <taxon>Bacteria</taxon>
        <taxon>Bacillati</taxon>
        <taxon>Bacillota</taxon>
        <taxon>Clostridia</taxon>
        <taxon>Eubacteriales</taxon>
        <taxon>Evtepia</taxon>
    </lineage>
</organism>
<dbReference type="Pfam" id="PF00266">
    <property type="entry name" value="Aminotran_5"/>
    <property type="match status" value="1"/>
</dbReference>
<dbReference type="GeneID" id="97995470"/>
<feature type="domain" description="Glycine dehydrogenase C-terminal" evidence="4">
    <location>
        <begin position="369"/>
        <end position="475"/>
    </location>
</feature>
<dbReference type="InterPro" id="IPR020581">
    <property type="entry name" value="GDC_P"/>
</dbReference>
<protein>
    <submittedName>
        <fullName evidence="5">Glycine dehydrogenase subunit 2</fullName>
    </submittedName>
</protein>
<comment type="function">
    <text evidence="1">The glycine cleavage system catalyzes the degradation of glycine. The P protein binds the alpha-amino group of glycine through its pyridoxal phosphate cofactor; CO(2) is released and the remaining methylamine moiety is then transferred to the lipoamide cofactor of the H protein.</text>
</comment>
<evidence type="ECO:0000313" key="6">
    <source>
        <dbReference type="Proteomes" id="UP000260649"/>
    </source>
</evidence>
<evidence type="ECO:0000256" key="2">
    <source>
        <dbReference type="ARBA" id="ARBA00022898"/>
    </source>
</evidence>
<dbReference type="Proteomes" id="UP000260649">
    <property type="component" value="Unassembled WGS sequence"/>
</dbReference>